<dbReference type="Pfam" id="PF21711">
    <property type="entry name" value="DCTN5"/>
    <property type="match status" value="2"/>
</dbReference>
<proteinExistence type="inferred from homology"/>
<accession>A0A3N4IEK2</accession>
<dbReference type="SUPFAM" id="SSF51161">
    <property type="entry name" value="Trimeric LpxA-like enzymes"/>
    <property type="match status" value="1"/>
</dbReference>
<protein>
    <recommendedName>
        <fullName evidence="5">Dynactin subunit 5</fullName>
    </recommendedName>
</protein>
<dbReference type="Proteomes" id="UP000275078">
    <property type="component" value="Unassembled WGS sequence"/>
</dbReference>
<evidence type="ECO:0000313" key="6">
    <source>
        <dbReference type="EMBL" id="RPA84573.1"/>
    </source>
</evidence>
<dbReference type="STRING" id="1160509.A0A3N4IEK2"/>
<evidence type="ECO:0000256" key="4">
    <source>
        <dbReference type="ARBA" id="ARBA00034706"/>
    </source>
</evidence>
<keyword evidence="7" id="KW-1185">Reference proteome</keyword>
<dbReference type="CDD" id="cd03359">
    <property type="entry name" value="LbH_Dynactin_5"/>
    <property type="match status" value="1"/>
</dbReference>
<evidence type="ECO:0000256" key="1">
    <source>
        <dbReference type="ARBA" id="ARBA00004245"/>
    </source>
</evidence>
<dbReference type="InterPro" id="IPR047125">
    <property type="entry name" value="DCTN5"/>
</dbReference>
<dbReference type="PANTHER" id="PTHR46126">
    <property type="entry name" value="DYNACTIN SUBUNIT 5"/>
    <property type="match status" value="1"/>
</dbReference>
<dbReference type="GO" id="GO:0005869">
    <property type="term" value="C:dynactin complex"/>
    <property type="evidence" value="ECO:0007669"/>
    <property type="project" value="TreeGrafter"/>
</dbReference>
<evidence type="ECO:0000256" key="2">
    <source>
        <dbReference type="ARBA" id="ARBA00022490"/>
    </source>
</evidence>
<evidence type="ECO:0000313" key="7">
    <source>
        <dbReference type="Proteomes" id="UP000275078"/>
    </source>
</evidence>
<dbReference type="PANTHER" id="PTHR46126:SF1">
    <property type="entry name" value="DYNACTIN SUBUNIT 5"/>
    <property type="match status" value="1"/>
</dbReference>
<dbReference type="AlphaFoldDB" id="A0A3N4IEK2"/>
<comment type="similarity">
    <text evidence="4">Belongs to the dynactin subunits 5/6 family. Dynactin subunit 5 subfamily.</text>
</comment>
<evidence type="ECO:0000256" key="5">
    <source>
        <dbReference type="ARBA" id="ARBA00034865"/>
    </source>
</evidence>
<keyword evidence="2" id="KW-0963">Cytoplasm</keyword>
<name>A0A3N4IEK2_ASCIM</name>
<reference evidence="6 7" key="1">
    <citation type="journal article" date="2018" name="Nat. Ecol. Evol.">
        <title>Pezizomycetes genomes reveal the molecular basis of ectomycorrhizal truffle lifestyle.</title>
        <authorList>
            <person name="Murat C."/>
            <person name="Payen T."/>
            <person name="Noel B."/>
            <person name="Kuo A."/>
            <person name="Morin E."/>
            <person name="Chen J."/>
            <person name="Kohler A."/>
            <person name="Krizsan K."/>
            <person name="Balestrini R."/>
            <person name="Da Silva C."/>
            <person name="Montanini B."/>
            <person name="Hainaut M."/>
            <person name="Levati E."/>
            <person name="Barry K.W."/>
            <person name="Belfiori B."/>
            <person name="Cichocki N."/>
            <person name="Clum A."/>
            <person name="Dockter R.B."/>
            <person name="Fauchery L."/>
            <person name="Guy J."/>
            <person name="Iotti M."/>
            <person name="Le Tacon F."/>
            <person name="Lindquist E.A."/>
            <person name="Lipzen A."/>
            <person name="Malagnac F."/>
            <person name="Mello A."/>
            <person name="Molinier V."/>
            <person name="Miyauchi S."/>
            <person name="Poulain J."/>
            <person name="Riccioni C."/>
            <person name="Rubini A."/>
            <person name="Sitrit Y."/>
            <person name="Splivallo R."/>
            <person name="Traeger S."/>
            <person name="Wang M."/>
            <person name="Zifcakova L."/>
            <person name="Wipf D."/>
            <person name="Zambonelli A."/>
            <person name="Paolocci F."/>
            <person name="Nowrousian M."/>
            <person name="Ottonello S."/>
            <person name="Baldrian P."/>
            <person name="Spatafora J.W."/>
            <person name="Henrissat B."/>
            <person name="Nagy L.G."/>
            <person name="Aury J.M."/>
            <person name="Wincker P."/>
            <person name="Grigoriev I.V."/>
            <person name="Bonfante P."/>
            <person name="Martin F.M."/>
        </authorList>
    </citation>
    <scope>NUCLEOTIDE SEQUENCE [LARGE SCALE GENOMIC DNA]</scope>
    <source>
        <strain evidence="6 7">RN42</strain>
    </source>
</reference>
<dbReference type="OrthoDB" id="417208at2759"/>
<dbReference type="Gene3D" id="2.160.10.10">
    <property type="entry name" value="Hexapeptide repeat proteins"/>
    <property type="match status" value="1"/>
</dbReference>
<dbReference type="EMBL" id="ML119658">
    <property type="protein sequence ID" value="RPA84573.1"/>
    <property type="molecule type" value="Genomic_DNA"/>
</dbReference>
<comment type="subcellular location">
    <subcellularLocation>
        <location evidence="1">Cytoplasm</location>
        <location evidence="1">Cytoskeleton</location>
    </subcellularLocation>
</comment>
<dbReference type="InterPro" id="IPR011004">
    <property type="entry name" value="Trimer_LpxA-like_sf"/>
</dbReference>
<organism evidence="6 7">
    <name type="scientific">Ascobolus immersus RN42</name>
    <dbReference type="NCBI Taxonomy" id="1160509"/>
    <lineage>
        <taxon>Eukaryota</taxon>
        <taxon>Fungi</taxon>
        <taxon>Dikarya</taxon>
        <taxon>Ascomycota</taxon>
        <taxon>Pezizomycotina</taxon>
        <taxon>Pezizomycetes</taxon>
        <taxon>Pezizales</taxon>
        <taxon>Ascobolaceae</taxon>
        <taxon>Ascobolus</taxon>
    </lineage>
</organism>
<sequence length="193" mass="20942">MPPKPVKSEYIETDTGNKVSRKSIILGTQYIILGGKTVIQSDVCIRGDLRRTIPPSTPRQGGSSAPPTTNVSVAIGRYCFLARSSVLRPPWKLQRGVLSYYPIKLGDHVFVGEGSVVEAAMVGSYVRIGKGCVIGKFVIIKDCVKIEEGTVVPPNTVIPPFSYVAGRPGRVVEELPETAQEGLELKNIYRMIG</sequence>
<evidence type="ECO:0000256" key="3">
    <source>
        <dbReference type="ARBA" id="ARBA00023212"/>
    </source>
</evidence>
<keyword evidence="3" id="KW-0206">Cytoskeleton</keyword>
<gene>
    <name evidence="6" type="ORF">BJ508DRAFT_222864</name>
</gene>